<sequence length="301" mass="33591">MGIECRGEYILNRVLVEEEKQRLQTQDVYICKISAQQTSRILQFIALQGTEWESAEISVQKVPSFPPYTKEQFDEWKQLWPVAYRPLVQLKPVQLDDDERAYINENLSVVSQLQAKSDSEGNRGSAVIVGSPKAREAIVQSTDMTHTLVHPLKHAVMCCISKIADIELDKKKQGCFGDQCTNDNTNDQSEVQLVPAKRAHTPDIAGTPLVTEQISSANDIEDNAMEFTSGYLCGGLDVFSSKEPCVMCCMALVHSRIGRLFFIDPSESGGISYYSINSRKALNHNFTAFQCTLTSTQNLTP</sequence>
<dbReference type="GO" id="GO:0008033">
    <property type="term" value="P:tRNA processing"/>
    <property type="evidence" value="ECO:0007669"/>
    <property type="project" value="UniProtKB-KW"/>
</dbReference>
<evidence type="ECO:0000256" key="1">
    <source>
        <dbReference type="ARBA" id="ARBA00022694"/>
    </source>
</evidence>
<accession>A0A9W8KXK7</accession>
<dbReference type="Gene3D" id="3.40.140.10">
    <property type="entry name" value="Cytidine Deaminase, domain 2"/>
    <property type="match status" value="1"/>
</dbReference>
<reference evidence="3" key="1">
    <citation type="submission" date="2022-07" db="EMBL/GenBank/DDBJ databases">
        <title>Phylogenomic reconstructions and comparative analyses of Kickxellomycotina fungi.</title>
        <authorList>
            <person name="Reynolds N.K."/>
            <person name="Stajich J.E."/>
            <person name="Barry K."/>
            <person name="Grigoriev I.V."/>
            <person name="Crous P."/>
            <person name="Smith M.E."/>
        </authorList>
    </citation>
    <scope>NUCLEOTIDE SEQUENCE</scope>
    <source>
        <strain evidence="3">NRRL 3115</strain>
    </source>
</reference>
<dbReference type="PANTHER" id="PTHR11079:SF156">
    <property type="entry name" value="INACTIVE TRNA-SPECIFIC ADENOSINE DEAMINASE-LIKE PROTEIN 3-RELATED"/>
    <property type="match status" value="1"/>
</dbReference>
<dbReference type="EMBL" id="JANBTW010000037">
    <property type="protein sequence ID" value="KAJ2676781.1"/>
    <property type="molecule type" value="Genomic_DNA"/>
</dbReference>
<organism evidence="3 4">
    <name type="scientific">Coemansia spiralis</name>
    <dbReference type="NCBI Taxonomy" id="417178"/>
    <lineage>
        <taxon>Eukaryota</taxon>
        <taxon>Fungi</taxon>
        <taxon>Fungi incertae sedis</taxon>
        <taxon>Zoopagomycota</taxon>
        <taxon>Kickxellomycotina</taxon>
        <taxon>Kickxellomycetes</taxon>
        <taxon>Kickxellales</taxon>
        <taxon>Kickxellaceae</taxon>
        <taxon>Coemansia</taxon>
    </lineage>
</organism>
<name>A0A9W8KXK7_9FUNG</name>
<evidence type="ECO:0000256" key="2">
    <source>
        <dbReference type="ARBA" id="ARBA00038160"/>
    </source>
</evidence>
<protein>
    <submittedName>
        <fullName evidence="3">tRNA-specific adenosine deaminase subunit tad3</fullName>
    </submittedName>
</protein>
<comment type="caution">
    <text evidence="3">The sequence shown here is derived from an EMBL/GenBank/DDBJ whole genome shotgun (WGS) entry which is preliminary data.</text>
</comment>
<keyword evidence="1" id="KW-0819">tRNA processing</keyword>
<gene>
    <name evidence="3" type="primary">TAD3</name>
    <name evidence="3" type="ORF">GGI25_003426</name>
</gene>
<dbReference type="SUPFAM" id="SSF53927">
    <property type="entry name" value="Cytidine deaminase-like"/>
    <property type="match status" value="1"/>
</dbReference>
<evidence type="ECO:0000313" key="3">
    <source>
        <dbReference type="EMBL" id="KAJ2676781.1"/>
    </source>
</evidence>
<dbReference type="Proteomes" id="UP001151518">
    <property type="component" value="Unassembled WGS sequence"/>
</dbReference>
<dbReference type="PANTHER" id="PTHR11079">
    <property type="entry name" value="CYTOSINE DEAMINASE FAMILY MEMBER"/>
    <property type="match status" value="1"/>
</dbReference>
<dbReference type="GO" id="GO:0005634">
    <property type="term" value="C:nucleus"/>
    <property type="evidence" value="ECO:0007669"/>
    <property type="project" value="TreeGrafter"/>
</dbReference>
<dbReference type="OrthoDB" id="3180714at2759"/>
<dbReference type="GO" id="GO:0005737">
    <property type="term" value="C:cytoplasm"/>
    <property type="evidence" value="ECO:0007669"/>
    <property type="project" value="TreeGrafter"/>
</dbReference>
<dbReference type="InterPro" id="IPR016193">
    <property type="entry name" value="Cytidine_deaminase-like"/>
</dbReference>
<evidence type="ECO:0000313" key="4">
    <source>
        <dbReference type="Proteomes" id="UP001151518"/>
    </source>
</evidence>
<dbReference type="GO" id="GO:0052717">
    <property type="term" value="F:tRNA-specific adenosine-34 deaminase activity"/>
    <property type="evidence" value="ECO:0007669"/>
    <property type="project" value="TreeGrafter"/>
</dbReference>
<comment type="similarity">
    <text evidence="2">Belongs to the cytidine and deoxycytidylate deaminase family. ADAT3 subfamily.</text>
</comment>
<proteinExistence type="inferred from homology"/>
<dbReference type="AlphaFoldDB" id="A0A9W8KXK7"/>